<name>E9B883_LEIDO</name>
<evidence type="ECO:0000313" key="1">
    <source>
        <dbReference type="EMBL" id="CBZ31456.1"/>
    </source>
</evidence>
<dbReference type="KEGG" id="ldo:LDBPK_041180"/>
<dbReference type="GeneID" id="13391028"/>
<protein>
    <submittedName>
        <fullName evidence="1">Uncharacterized protein</fullName>
    </submittedName>
</protein>
<dbReference type="EMBL" id="FR799591">
    <property type="protein sequence ID" value="CBZ31456.1"/>
    <property type="molecule type" value="Genomic_DNA"/>
</dbReference>
<proteinExistence type="predicted"/>
<sequence>MTLAQSQRRRRCASSVIPAGARKSEGTCARRRRRVWPFNSWRPRRRCGRALAERACERCLDLPASYVPHARTLAPLPPPSHKHRHTHICAPQRLQLPTPQRGSTTLIYTPPPPHIVARAVLPQRYGAHAAN</sequence>
<dbReference type="RefSeq" id="XP_003858180.1">
    <property type="nucleotide sequence ID" value="XM_003858132.1"/>
</dbReference>
<dbReference type="AlphaFoldDB" id="E9B883"/>
<gene>
    <name evidence="1" type="ORF">LDBPK_041180</name>
</gene>
<dbReference type="Proteomes" id="UP000008980">
    <property type="component" value="Chromosome 4"/>
</dbReference>
<accession>E9B883</accession>
<organism evidence="1 2">
    <name type="scientific">Leishmania donovani</name>
    <dbReference type="NCBI Taxonomy" id="5661"/>
    <lineage>
        <taxon>Eukaryota</taxon>
        <taxon>Discoba</taxon>
        <taxon>Euglenozoa</taxon>
        <taxon>Kinetoplastea</taxon>
        <taxon>Metakinetoplastina</taxon>
        <taxon>Trypanosomatida</taxon>
        <taxon>Trypanosomatidae</taxon>
        <taxon>Leishmaniinae</taxon>
        <taxon>Leishmania</taxon>
    </lineage>
</organism>
<reference evidence="2" key="2">
    <citation type="submission" date="2011-02" db="EMBL/GenBank/DDBJ databases">
        <title>Whole genome sequencing of Leishmania donovani clinical lines reveals dynamic variation related to drug resistance.</title>
        <authorList>
            <person name="Downing T."/>
            <person name="Imamura H."/>
            <person name="Sanders M."/>
            <person name="Decuypere S."/>
            <person name="Hertz-Fowler C."/>
            <person name="Clark T.G."/>
            <person name="Rijal S."/>
            <person name="Sundar S."/>
            <person name="Quail M.A."/>
            <person name="De Doncker S."/>
            <person name="Maes I."/>
            <person name="Vanaerschot M."/>
            <person name="Stark O."/>
            <person name="Schonian G."/>
            <person name="Dujardin J.C."/>
            <person name="Berriman M."/>
        </authorList>
    </citation>
    <scope>NUCLEOTIDE SEQUENCE [LARGE SCALE GENOMIC DNA]</scope>
    <source>
        <strain evidence="2">BPK282A1</strain>
    </source>
</reference>
<evidence type="ECO:0000313" key="2">
    <source>
        <dbReference type="Proteomes" id="UP000008980"/>
    </source>
</evidence>
<dbReference type="VEuPathDB" id="TriTrypDB:LdBPK_041180.1"/>
<reference evidence="1 2" key="1">
    <citation type="journal article" date="2011" name="Genome Res.">
        <title>Whole genome sequencing of multiple Leishmania donovani clinical isolates provides insights into population structure and mechanisms of drug resistance.</title>
        <authorList>
            <person name="Downing T."/>
            <person name="Imamura H."/>
            <person name="Decuypere S."/>
            <person name="Clark T.G."/>
            <person name="Coombs G.H."/>
            <person name="Cotton J.A."/>
            <person name="Hilley J.D."/>
            <person name="de Doncker S."/>
            <person name="Maes I."/>
            <person name="Mottram J.C."/>
            <person name="Quail M.A."/>
            <person name="Rijal S."/>
            <person name="Sanders M."/>
            <person name="Schonian G."/>
            <person name="Stark O."/>
            <person name="Sundar S."/>
            <person name="Vanaerschot M."/>
            <person name="Hertz-Fowler C."/>
            <person name="Dujardin J.C."/>
            <person name="Berriman M."/>
        </authorList>
    </citation>
    <scope>NUCLEOTIDE SEQUENCE [LARGE SCALE GENOMIC DNA]</scope>
    <source>
        <strain evidence="1 2">BPK282A1</strain>
    </source>
</reference>